<dbReference type="Pfam" id="PF24758">
    <property type="entry name" value="LRR_At5g56370"/>
    <property type="match status" value="1"/>
</dbReference>
<dbReference type="Proteomes" id="UP001140206">
    <property type="component" value="Chromosome 5"/>
</dbReference>
<dbReference type="PANTHER" id="PTHR31900:SF27">
    <property type="entry name" value="FBD DOMAIN-CONTAINING PROTEIN"/>
    <property type="match status" value="1"/>
</dbReference>
<evidence type="ECO:0000259" key="1">
    <source>
        <dbReference type="Pfam" id="PF00646"/>
    </source>
</evidence>
<feature type="domain" description="F-box/LRR-repeat protein 15/At3g58940/PEG3-like LRR" evidence="2">
    <location>
        <begin position="115"/>
        <end position="243"/>
    </location>
</feature>
<sequence>MAGEDGFSSLPIEIKTFILSLVEVKEAVRSSALARSWRQVWTHLPCLRLNYRRDRQGCSDFTDVSWLERVRHLVSSIQGPLLVFELDLSWAMFLGLDLDSGLMLQSTIDLLLQKGGVETLDLSFPTSRWLLHLPSFDNMQVLILSHCDIILPDGFLGFNRLRTLRMLDIGIRNYDMNFFLQTSRNLTSLAILRCHPLGEPLTFSINISLPLLKNLEFETISEIETLSIVSAPHLEHAMIAFRYLSCSLNVARMLRGLVTNVDRVSSLELQFDVVRSLSLVSLPSNFTFAQLRYFKFYLTIDEVDKRVYESFGWLLHSMPFLQELEIALFGGANSRFKETAILMEELLVRRHVGWDCLDRTLTKVTVGMSKLDVMSSIALIKFFLLNASMLQLMKIVHLMDCDVIQRMIRELQEVGITSLGAKVIIFNRDSQETIFLYDD</sequence>
<keyword evidence="5" id="KW-1185">Reference proteome</keyword>
<protein>
    <submittedName>
        <fullName evidence="3">F-box/RNI-like superfamily protein</fullName>
    </submittedName>
</protein>
<organism evidence="3 5">
    <name type="scientific">Rhynchospora pubera</name>
    <dbReference type="NCBI Taxonomy" id="906938"/>
    <lineage>
        <taxon>Eukaryota</taxon>
        <taxon>Viridiplantae</taxon>
        <taxon>Streptophyta</taxon>
        <taxon>Embryophyta</taxon>
        <taxon>Tracheophyta</taxon>
        <taxon>Spermatophyta</taxon>
        <taxon>Magnoliopsida</taxon>
        <taxon>Liliopsida</taxon>
        <taxon>Poales</taxon>
        <taxon>Cyperaceae</taxon>
        <taxon>Cyperoideae</taxon>
        <taxon>Rhynchosporeae</taxon>
        <taxon>Rhynchospora</taxon>
    </lineage>
</organism>
<evidence type="ECO:0000259" key="2">
    <source>
        <dbReference type="Pfam" id="PF24758"/>
    </source>
</evidence>
<dbReference type="InterPro" id="IPR050232">
    <property type="entry name" value="FBL13/AtMIF1-like"/>
</dbReference>
<dbReference type="EMBL" id="JAMFTS010000005">
    <property type="protein sequence ID" value="KAJ4755520.1"/>
    <property type="molecule type" value="Genomic_DNA"/>
</dbReference>
<gene>
    <name evidence="3" type="ORF">LUZ62_089925</name>
    <name evidence="4" type="ORF">LUZ62_089926</name>
</gene>
<comment type="caution">
    <text evidence="3">The sequence shown here is derived from an EMBL/GenBank/DDBJ whole genome shotgun (WGS) entry which is preliminary data.</text>
</comment>
<dbReference type="Pfam" id="PF00646">
    <property type="entry name" value="F-box"/>
    <property type="match status" value="1"/>
</dbReference>
<dbReference type="InterPro" id="IPR032675">
    <property type="entry name" value="LRR_dom_sf"/>
</dbReference>
<dbReference type="Gene3D" id="3.80.10.10">
    <property type="entry name" value="Ribonuclease Inhibitor"/>
    <property type="match status" value="1"/>
</dbReference>
<dbReference type="InterPro" id="IPR036047">
    <property type="entry name" value="F-box-like_dom_sf"/>
</dbReference>
<dbReference type="EMBL" id="JAMFTS010000005">
    <property type="protein sequence ID" value="KAJ4755521.1"/>
    <property type="molecule type" value="Genomic_DNA"/>
</dbReference>
<dbReference type="InterPro" id="IPR001810">
    <property type="entry name" value="F-box_dom"/>
</dbReference>
<name>A0AAV8CL84_9POAL</name>
<dbReference type="SUPFAM" id="SSF81383">
    <property type="entry name" value="F-box domain"/>
    <property type="match status" value="1"/>
</dbReference>
<proteinExistence type="predicted"/>
<feature type="domain" description="F-box" evidence="1">
    <location>
        <begin position="7"/>
        <end position="47"/>
    </location>
</feature>
<dbReference type="PANTHER" id="PTHR31900">
    <property type="entry name" value="F-BOX/RNI SUPERFAMILY PROTEIN-RELATED"/>
    <property type="match status" value="1"/>
</dbReference>
<evidence type="ECO:0000313" key="4">
    <source>
        <dbReference type="EMBL" id="KAJ4755521.1"/>
    </source>
</evidence>
<dbReference type="AlphaFoldDB" id="A0AAV8CL84"/>
<dbReference type="InterPro" id="IPR055411">
    <property type="entry name" value="LRR_FXL15/At3g58940/PEG3-like"/>
</dbReference>
<evidence type="ECO:0000313" key="3">
    <source>
        <dbReference type="EMBL" id="KAJ4755520.1"/>
    </source>
</evidence>
<accession>A0AAV8CL84</accession>
<reference evidence="3" key="1">
    <citation type="submission" date="2022-08" db="EMBL/GenBank/DDBJ databases">
        <authorList>
            <person name="Marques A."/>
        </authorList>
    </citation>
    <scope>NUCLEOTIDE SEQUENCE</scope>
    <source>
        <strain evidence="3">RhyPub2mFocal</strain>
        <tissue evidence="3">Leaves</tissue>
    </source>
</reference>
<evidence type="ECO:0000313" key="5">
    <source>
        <dbReference type="Proteomes" id="UP001140206"/>
    </source>
</evidence>